<sequence length="88" mass="9846">MSAHDTFTLACAAASLILSAWNLARLRRQRLAMDALEARVREIAREEIDADEVWRSPEPGKTYAAQRSRRAASRKGAVLFGMRENTDA</sequence>
<comment type="caution">
    <text evidence="2">The sequence shown here is derived from an EMBL/GenBank/DDBJ whole genome shotgun (WGS) entry which is preliminary data.</text>
</comment>
<keyword evidence="1" id="KW-0472">Membrane</keyword>
<dbReference type="RefSeq" id="WP_103096544.1">
    <property type="nucleotide sequence ID" value="NZ_LYMM01000040.1"/>
</dbReference>
<evidence type="ECO:0000256" key="1">
    <source>
        <dbReference type="SAM" id="Phobius"/>
    </source>
</evidence>
<name>A0A2K2FYU1_9SPHN</name>
<dbReference type="Proteomes" id="UP000236327">
    <property type="component" value="Unassembled WGS sequence"/>
</dbReference>
<accession>A0A2K2FYU1</accession>
<evidence type="ECO:0000313" key="3">
    <source>
        <dbReference type="Proteomes" id="UP000236327"/>
    </source>
</evidence>
<evidence type="ECO:0000313" key="2">
    <source>
        <dbReference type="EMBL" id="PNU03951.1"/>
    </source>
</evidence>
<dbReference type="EMBL" id="LYMM01000040">
    <property type="protein sequence ID" value="PNU03951.1"/>
    <property type="molecule type" value="Genomic_DNA"/>
</dbReference>
<protein>
    <submittedName>
        <fullName evidence="2">Uncharacterized protein</fullName>
    </submittedName>
</protein>
<keyword evidence="3" id="KW-1185">Reference proteome</keyword>
<keyword evidence="1" id="KW-0812">Transmembrane</keyword>
<proteinExistence type="predicted"/>
<gene>
    <name evidence="2" type="ORF">A8V01_04840</name>
</gene>
<dbReference type="AlphaFoldDB" id="A0A2K2FYU1"/>
<keyword evidence="1" id="KW-1133">Transmembrane helix</keyword>
<organism evidence="2 3">
    <name type="scientific">Novosphingobium guangzhouense</name>
    <dbReference type="NCBI Taxonomy" id="1850347"/>
    <lineage>
        <taxon>Bacteria</taxon>
        <taxon>Pseudomonadati</taxon>
        <taxon>Pseudomonadota</taxon>
        <taxon>Alphaproteobacteria</taxon>
        <taxon>Sphingomonadales</taxon>
        <taxon>Sphingomonadaceae</taxon>
        <taxon>Novosphingobium</taxon>
    </lineage>
</organism>
<feature type="transmembrane region" description="Helical" evidence="1">
    <location>
        <begin position="6"/>
        <end position="24"/>
    </location>
</feature>
<reference evidence="2 3" key="1">
    <citation type="submission" date="2016-05" db="EMBL/GenBank/DDBJ databases">
        <title>Complete genome sequence of Novosphingobium guangzhouense SA925(T).</title>
        <authorList>
            <person name="Sha S."/>
        </authorList>
    </citation>
    <scope>NUCLEOTIDE SEQUENCE [LARGE SCALE GENOMIC DNA]</scope>
    <source>
        <strain evidence="2 3">SA925</strain>
    </source>
</reference>